<reference evidence="2 3" key="1">
    <citation type="submission" date="2023-09" db="EMBL/GenBank/DDBJ databases">
        <authorList>
            <person name="Rey-Velasco X."/>
        </authorList>
    </citation>
    <scope>NUCLEOTIDE SEQUENCE [LARGE SCALE GENOMIC DNA]</scope>
    <source>
        <strain evidence="2 3">F394</strain>
    </source>
</reference>
<dbReference type="EMBL" id="JAVRHT010000009">
    <property type="protein sequence ID" value="MDT0631225.1"/>
    <property type="molecule type" value="Genomic_DNA"/>
</dbReference>
<dbReference type="NCBIfam" id="NF033537">
    <property type="entry name" value="lasso_biosyn_B2"/>
    <property type="match status" value="1"/>
</dbReference>
<keyword evidence="3" id="KW-1185">Reference proteome</keyword>
<dbReference type="RefSeq" id="WP_311662568.1">
    <property type="nucleotide sequence ID" value="NZ_JAVRHT010000009.1"/>
</dbReference>
<organism evidence="2 3">
    <name type="scientific">Rubrivirga litoralis</name>
    <dbReference type="NCBI Taxonomy" id="3075598"/>
    <lineage>
        <taxon>Bacteria</taxon>
        <taxon>Pseudomonadati</taxon>
        <taxon>Rhodothermota</taxon>
        <taxon>Rhodothermia</taxon>
        <taxon>Rhodothermales</taxon>
        <taxon>Rubricoccaceae</taxon>
        <taxon>Rubrivirga</taxon>
    </lineage>
</organism>
<gene>
    <name evidence="2" type="ORF">RM540_05625</name>
</gene>
<comment type="caution">
    <text evidence="2">The sequence shown here is derived from an EMBL/GenBank/DDBJ whole genome shotgun (WGS) entry which is preliminary data.</text>
</comment>
<evidence type="ECO:0000313" key="3">
    <source>
        <dbReference type="Proteomes" id="UP001267426"/>
    </source>
</evidence>
<feature type="domain" description="Microcin J25-processing protein McjB C-terminal" evidence="1">
    <location>
        <begin position="47"/>
        <end position="147"/>
    </location>
</feature>
<name>A0ABU3BPM1_9BACT</name>
<dbReference type="Pfam" id="PF13471">
    <property type="entry name" value="Transglut_core3"/>
    <property type="match status" value="1"/>
</dbReference>
<dbReference type="InterPro" id="IPR053521">
    <property type="entry name" value="McjB-like"/>
</dbReference>
<sequence>MPTPKAPDRGPLARTLSAAGRARRLPRASWGALARVLPMLLVVRIALWALPYRTVVRLFEPSAGGAASADKVPPQQASALLRTVAWAGRTLLADRPCLTQAIAGRWLLARKGYPSTLRLGVRRDEDGIGAHAWLEVDGRIVLGGGDSSVVYSPFRPARRRDEVQDALAAEER</sequence>
<dbReference type="Proteomes" id="UP001267426">
    <property type="component" value="Unassembled WGS sequence"/>
</dbReference>
<accession>A0ABU3BPM1</accession>
<dbReference type="InterPro" id="IPR032708">
    <property type="entry name" value="McjB_C"/>
</dbReference>
<proteinExistence type="predicted"/>
<protein>
    <submittedName>
        <fullName evidence="2">Lasso peptide biosynthesis B2 protein</fullName>
    </submittedName>
</protein>
<evidence type="ECO:0000259" key="1">
    <source>
        <dbReference type="Pfam" id="PF13471"/>
    </source>
</evidence>
<evidence type="ECO:0000313" key="2">
    <source>
        <dbReference type="EMBL" id="MDT0631225.1"/>
    </source>
</evidence>